<accession>A0A4R3UHN2</accession>
<dbReference type="InterPro" id="IPR009351">
    <property type="entry name" value="AlkZ-like"/>
</dbReference>
<reference evidence="2 3" key="1">
    <citation type="submission" date="2019-03" db="EMBL/GenBank/DDBJ databases">
        <title>Genomic Encyclopedia of Type Strains, Phase IV (KMG-IV): sequencing the most valuable type-strain genomes for metagenomic binning, comparative biology and taxonomic classification.</title>
        <authorList>
            <person name="Goeker M."/>
        </authorList>
    </citation>
    <scope>NUCLEOTIDE SEQUENCE [LARGE SCALE GENOMIC DNA]</scope>
    <source>
        <strain evidence="2 3">DSM 654</strain>
    </source>
</reference>
<organism evidence="2 3">
    <name type="scientific">Roseateles saccharophilus</name>
    <name type="common">Pseudomonas saccharophila</name>
    <dbReference type="NCBI Taxonomy" id="304"/>
    <lineage>
        <taxon>Bacteria</taxon>
        <taxon>Pseudomonadati</taxon>
        <taxon>Pseudomonadota</taxon>
        <taxon>Betaproteobacteria</taxon>
        <taxon>Burkholderiales</taxon>
        <taxon>Sphaerotilaceae</taxon>
        <taxon>Roseateles</taxon>
    </lineage>
</organism>
<dbReference type="Pfam" id="PF13749">
    <property type="entry name" value="HATPase_c_4"/>
    <property type="match status" value="1"/>
</dbReference>
<dbReference type="Pfam" id="PF06224">
    <property type="entry name" value="AlkZ-like"/>
    <property type="match status" value="1"/>
</dbReference>
<dbReference type="EMBL" id="SMBU01000037">
    <property type="protein sequence ID" value="TCU88933.1"/>
    <property type="molecule type" value="Genomic_DNA"/>
</dbReference>
<keyword evidence="2" id="KW-0347">Helicase</keyword>
<dbReference type="AlphaFoldDB" id="A0A4R3UHN2"/>
<dbReference type="InterPro" id="IPR036388">
    <property type="entry name" value="WH-like_DNA-bd_sf"/>
</dbReference>
<evidence type="ECO:0000259" key="1">
    <source>
        <dbReference type="Pfam" id="PF04326"/>
    </source>
</evidence>
<keyword evidence="2" id="KW-0378">Hydrolase</keyword>
<protein>
    <submittedName>
        <fullName evidence="2">ATP-dependent DNA helicase RecG</fullName>
    </submittedName>
</protein>
<evidence type="ECO:0000313" key="2">
    <source>
        <dbReference type="EMBL" id="TCU88933.1"/>
    </source>
</evidence>
<dbReference type="Pfam" id="PF04326">
    <property type="entry name" value="SLFN_AlbA_2"/>
    <property type="match status" value="1"/>
</dbReference>
<dbReference type="PANTHER" id="PTHR30595">
    <property type="entry name" value="GLPR-RELATED TRANSCRIPTIONAL REPRESSOR"/>
    <property type="match status" value="1"/>
</dbReference>
<keyword evidence="2" id="KW-0067">ATP-binding</keyword>
<dbReference type="Proteomes" id="UP000295110">
    <property type="component" value="Unassembled WGS sequence"/>
</dbReference>
<dbReference type="GO" id="GO:0004386">
    <property type="term" value="F:helicase activity"/>
    <property type="evidence" value="ECO:0007669"/>
    <property type="project" value="UniProtKB-KW"/>
</dbReference>
<dbReference type="OrthoDB" id="9768354at2"/>
<dbReference type="PANTHER" id="PTHR30595:SF6">
    <property type="entry name" value="SCHLAFEN ALBA-2 DOMAIN-CONTAINING PROTEIN"/>
    <property type="match status" value="1"/>
</dbReference>
<keyword evidence="2" id="KW-0547">Nucleotide-binding</keyword>
<comment type="caution">
    <text evidence="2">The sequence shown here is derived from an EMBL/GenBank/DDBJ whole genome shotgun (WGS) entry which is preliminary data.</text>
</comment>
<evidence type="ECO:0000313" key="3">
    <source>
        <dbReference type="Proteomes" id="UP000295110"/>
    </source>
</evidence>
<feature type="domain" description="Schlafen AlbA-2" evidence="1">
    <location>
        <begin position="2"/>
        <end position="104"/>
    </location>
</feature>
<dbReference type="Gene3D" id="3.30.565.60">
    <property type="match status" value="1"/>
</dbReference>
<sequence>MTVEFKSDRSRLPDRELVEAIVCMANAEGGELWLGVEDDGQPTGLHTEHQQLAGLAGLVAARTSPSLAVTVTPVQLGGVAVARIAVPKAQGEVSTTTGVYLRRRLKSDGTPECVAMLPHDRASRASSFGLMDASTQIVAGATLADLDPLERERLRQCVQQYGGDRALLELDDEALDGALGLTARLSDGSGRAPTLTGLLLIGREPALRELVPTHEFAFQVLAREAVRFNEFRRFPLLKAMDWLETNFRPYNPEREMQIGLFRVPVPQVEMGAFREALANALVHRDYHRLGAVHVRLDDEGLTISNPGGLVDGVTLANLLTTEPRPRNRMLADAMKRVGMVERSGRGVDKIYRGMLRFGRPEPDYRRTSATDVVLRLATVDADEAFLKLVVEQEGRQGRELPIDSLIALATLRDLKRLSTDELAAHIQREPVQAKKTLESLVEAGLAQAHGNARGRTYTLAMGVYKADGDKAAYTRQLGFSSLQHEQLVLNYVRQHGRIQRADVMDLCRLTEGQAKDLLKRLKAEGKLTLEGAGRAAAYVPGEEPKGA</sequence>
<dbReference type="Gene3D" id="3.30.950.30">
    <property type="entry name" value="Schlafen, AAA domain"/>
    <property type="match status" value="1"/>
</dbReference>
<dbReference type="Gene3D" id="1.10.10.10">
    <property type="entry name" value="Winged helix-like DNA-binding domain superfamily/Winged helix DNA-binding domain"/>
    <property type="match status" value="2"/>
</dbReference>
<dbReference type="InterPro" id="IPR007421">
    <property type="entry name" value="Schlafen_AlbA_2_dom"/>
</dbReference>
<dbReference type="InterPro" id="IPR038461">
    <property type="entry name" value="Schlafen_AlbA_2_dom_sf"/>
</dbReference>
<name>A0A4R3UHN2_ROSSA</name>
<keyword evidence="3" id="KW-1185">Reference proteome</keyword>
<proteinExistence type="predicted"/>
<gene>
    <name evidence="2" type="ORF">EV671_103715</name>
</gene>
<dbReference type="InterPro" id="IPR038475">
    <property type="entry name" value="RecG_C_sf"/>
</dbReference>
<dbReference type="RefSeq" id="WP_132575778.1">
    <property type="nucleotide sequence ID" value="NZ_CBCSGL010000042.1"/>
</dbReference>